<accession>A0A1J1IT98</accession>
<dbReference type="InterPro" id="IPR038727">
    <property type="entry name" value="NadR/Ttd14_AAA_dom"/>
</dbReference>
<evidence type="ECO:0000259" key="1">
    <source>
        <dbReference type="Pfam" id="PF13521"/>
    </source>
</evidence>
<dbReference type="SUPFAM" id="SSF55154">
    <property type="entry name" value="CYTH-like phosphatases"/>
    <property type="match status" value="1"/>
</dbReference>
<dbReference type="InterPro" id="IPR033469">
    <property type="entry name" value="CYTH-like_dom_sf"/>
</dbReference>
<protein>
    <submittedName>
        <fullName evidence="2">CLUMA_CG016515, isoform A</fullName>
    </submittedName>
</protein>
<dbReference type="GO" id="GO:0005525">
    <property type="term" value="F:GTP binding"/>
    <property type="evidence" value="ECO:0007669"/>
    <property type="project" value="TreeGrafter"/>
</dbReference>
<keyword evidence="3" id="KW-1185">Reference proteome</keyword>
<dbReference type="PANTHER" id="PTHR34932:SF1">
    <property type="entry name" value="TRPL TRANSLOCATION DEFECT PROTEIN 14"/>
    <property type="match status" value="1"/>
</dbReference>
<dbReference type="PANTHER" id="PTHR34932">
    <property type="entry name" value="TRPL TRANSLOCATION DEFECT PROTEIN 14"/>
    <property type="match status" value="1"/>
</dbReference>
<organism evidence="2 3">
    <name type="scientific">Clunio marinus</name>
    <dbReference type="NCBI Taxonomy" id="568069"/>
    <lineage>
        <taxon>Eukaryota</taxon>
        <taxon>Metazoa</taxon>
        <taxon>Ecdysozoa</taxon>
        <taxon>Arthropoda</taxon>
        <taxon>Hexapoda</taxon>
        <taxon>Insecta</taxon>
        <taxon>Pterygota</taxon>
        <taxon>Neoptera</taxon>
        <taxon>Endopterygota</taxon>
        <taxon>Diptera</taxon>
        <taxon>Nematocera</taxon>
        <taxon>Chironomoidea</taxon>
        <taxon>Chironomidae</taxon>
        <taxon>Clunio</taxon>
    </lineage>
</organism>
<proteinExistence type="predicted"/>
<evidence type="ECO:0000313" key="3">
    <source>
        <dbReference type="Proteomes" id="UP000183832"/>
    </source>
</evidence>
<dbReference type="GO" id="GO:0070300">
    <property type="term" value="F:phosphatidic acid binding"/>
    <property type="evidence" value="ECO:0007669"/>
    <property type="project" value="TreeGrafter"/>
</dbReference>
<dbReference type="OrthoDB" id="6375174at2759"/>
<name>A0A1J1IT98_9DIPT</name>
<reference evidence="2 3" key="1">
    <citation type="submission" date="2015-04" db="EMBL/GenBank/DDBJ databases">
        <authorList>
            <person name="Syromyatnikov M.Y."/>
            <person name="Popov V.N."/>
        </authorList>
    </citation>
    <scope>NUCLEOTIDE SEQUENCE [LARGE SCALE GENOMIC DNA]</scope>
</reference>
<feature type="domain" description="NadR/Ttd14 AAA" evidence="1">
    <location>
        <begin position="131"/>
        <end position="257"/>
    </location>
</feature>
<dbReference type="Gene3D" id="2.40.320.10">
    <property type="entry name" value="Hypothetical Protein Pfu-838710-001"/>
    <property type="match status" value="1"/>
</dbReference>
<dbReference type="InterPro" id="IPR053227">
    <property type="entry name" value="TRPL-trafficking_regulator"/>
</dbReference>
<dbReference type="Proteomes" id="UP000183832">
    <property type="component" value="Unassembled WGS sequence"/>
</dbReference>
<dbReference type="AlphaFoldDB" id="A0A1J1IT98"/>
<dbReference type="Pfam" id="PF13521">
    <property type="entry name" value="AAA_28"/>
    <property type="match status" value="1"/>
</dbReference>
<dbReference type="GO" id="GO:0045494">
    <property type="term" value="P:photoreceptor cell maintenance"/>
    <property type="evidence" value="ECO:0007669"/>
    <property type="project" value="TreeGrafter"/>
</dbReference>
<evidence type="ECO:0000313" key="2">
    <source>
        <dbReference type="EMBL" id="CRL03467.1"/>
    </source>
</evidence>
<dbReference type="GO" id="GO:0035091">
    <property type="term" value="F:phosphatidylinositol binding"/>
    <property type="evidence" value="ECO:0007669"/>
    <property type="project" value="TreeGrafter"/>
</dbReference>
<sequence>MKPIKSNLMEPDNPRVYRLVLTGGPCGGKTTGQARLCTFFENLGWKVYRVPETATVLLRLNEDIFFSNHYIISGGIKFSDLSNDEKLRKGKILDLTSFKDNVPEHSVDLHAACVRCLAVEASKPGATDAYKFQENLLRTMIQIENTYFELAKSCKRNVLIICDRGVMDASAYIESDKWERMKTSNGWNEIEMRDNRYNQIVHMVSAANGAEEFYSTEEHSCRSEGVDHARDLDYKAAAAWIGHPYFDVIDNSTDFETKVNRMIECVCQKLSIDTGDRLLRTSRKLKFLVSGPLRDDLFPSFQDFNVVHHYLQSSGQRVQTRLRKRGQNGHWSYIHTTRRPHVHGQSIEVKTQLTLRDYLNMLAQKDDAHFTIFKKRRCFLVNNQYFQLDIYQEPSHPRCRGLMLLETYTSLEGEQLKKSLPKFLNIVNEVTGDPYYSMFNLSLKEDWNNTKKFCYSLHDLDDGERFKKDLNAPKKLVNGKA</sequence>
<dbReference type="FunFam" id="2.40.320.10:FF:000003">
    <property type="entry name" value="Uncharacterized protein, isoform C"/>
    <property type="match status" value="1"/>
</dbReference>
<dbReference type="EMBL" id="CVRI01000059">
    <property type="protein sequence ID" value="CRL03467.1"/>
    <property type="molecule type" value="Genomic_DNA"/>
</dbReference>
<gene>
    <name evidence="2" type="ORF">CLUMA_CG016515</name>
</gene>